<feature type="compositionally biased region" description="Low complexity" evidence="1">
    <location>
        <begin position="178"/>
        <end position="189"/>
    </location>
</feature>
<sequence>ASLVIKETAQLLTGLHEDASRSKALMDELEALLAASQVASGSITNQASLLTSANFIATQPLEISSEDDDDCYGQEVEAEVKVVDDRRLKTMRAIQRTASVVTVGGEMQALWIQGTSASFSTRSVNQPPPPTGASATSFEGRRALSFCNGRASSYTLARSNPSQNGAKTGNSSGPSSATYTRGTTTTGYGAPSAPEPAVGAPLQQVRSGAASSPPKRRGSFMAWATGRSPPRRSSGTAESPTAGPLTLSTSPPPHRSSGCDIAAQKTSSFVQRSASTSHGTFLPRLGRRGSEETSSGDRVSSSSGKTPRSSLNGGLRTAR</sequence>
<proteinExistence type="predicted"/>
<reference evidence="2" key="1">
    <citation type="journal article" date="2021" name="Proc. Natl. Acad. Sci. U.S.A.">
        <title>Three genomes in the algal genus Volvox reveal the fate of a haploid sex-determining region after a transition to homothallism.</title>
        <authorList>
            <person name="Yamamoto K."/>
            <person name="Hamaji T."/>
            <person name="Kawai-Toyooka H."/>
            <person name="Matsuzaki R."/>
            <person name="Takahashi F."/>
            <person name="Nishimura Y."/>
            <person name="Kawachi M."/>
            <person name="Noguchi H."/>
            <person name="Minakuchi Y."/>
            <person name="Umen J.G."/>
            <person name="Toyoda A."/>
            <person name="Nozaki H."/>
        </authorList>
    </citation>
    <scope>NUCLEOTIDE SEQUENCE</scope>
    <source>
        <strain evidence="2">NIES-3785</strain>
    </source>
</reference>
<dbReference type="AlphaFoldDB" id="A0A8J4G6V0"/>
<dbReference type="EMBL" id="BNCQ01000008">
    <property type="protein sequence ID" value="GIM01177.1"/>
    <property type="molecule type" value="Genomic_DNA"/>
</dbReference>
<feature type="non-terminal residue" evidence="2">
    <location>
        <position position="319"/>
    </location>
</feature>
<feature type="region of interest" description="Disordered" evidence="1">
    <location>
        <begin position="119"/>
        <end position="138"/>
    </location>
</feature>
<comment type="caution">
    <text evidence="2">The sequence shown here is derived from an EMBL/GenBank/DDBJ whole genome shotgun (WGS) entry which is preliminary data.</text>
</comment>
<feature type="region of interest" description="Disordered" evidence="1">
    <location>
        <begin position="155"/>
        <end position="319"/>
    </location>
</feature>
<evidence type="ECO:0000256" key="1">
    <source>
        <dbReference type="SAM" id="MobiDB-lite"/>
    </source>
</evidence>
<evidence type="ECO:0000313" key="2">
    <source>
        <dbReference type="EMBL" id="GIM01177.1"/>
    </source>
</evidence>
<name>A0A8J4G6V0_9CHLO</name>
<accession>A0A8J4G6V0</accession>
<dbReference type="Proteomes" id="UP000722791">
    <property type="component" value="Unassembled WGS sequence"/>
</dbReference>
<protein>
    <submittedName>
        <fullName evidence="2">Uncharacterized protein</fullName>
    </submittedName>
</protein>
<feature type="compositionally biased region" description="Polar residues" evidence="1">
    <location>
        <begin position="155"/>
        <end position="177"/>
    </location>
</feature>
<feature type="compositionally biased region" description="Polar residues" evidence="1">
    <location>
        <begin position="264"/>
        <end position="279"/>
    </location>
</feature>
<gene>
    <name evidence="2" type="ORF">Vretimale_5984</name>
</gene>
<evidence type="ECO:0000313" key="3">
    <source>
        <dbReference type="Proteomes" id="UP000722791"/>
    </source>
</evidence>
<organism evidence="2 3">
    <name type="scientific">Volvox reticuliferus</name>
    <dbReference type="NCBI Taxonomy" id="1737510"/>
    <lineage>
        <taxon>Eukaryota</taxon>
        <taxon>Viridiplantae</taxon>
        <taxon>Chlorophyta</taxon>
        <taxon>core chlorophytes</taxon>
        <taxon>Chlorophyceae</taxon>
        <taxon>CS clade</taxon>
        <taxon>Chlamydomonadales</taxon>
        <taxon>Volvocaceae</taxon>
        <taxon>Volvox</taxon>
    </lineage>
</organism>
<feature type="compositionally biased region" description="Low complexity" evidence="1">
    <location>
        <begin position="292"/>
        <end position="304"/>
    </location>
</feature>